<reference evidence="2" key="1">
    <citation type="submission" date="2021-01" db="EMBL/GenBank/DDBJ databases">
        <authorList>
            <person name="Corre E."/>
            <person name="Pelletier E."/>
            <person name="Niang G."/>
            <person name="Scheremetjew M."/>
            <person name="Finn R."/>
            <person name="Kale V."/>
            <person name="Holt S."/>
            <person name="Cochrane G."/>
            <person name="Meng A."/>
            <person name="Brown T."/>
            <person name="Cohen L."/>
        </authorList>
    </citation>
    <scope>NUCLEOTIDE SEQUENCE</scope>
    <source>
        <strain evidence="2">CCMP281</strain>
    </source>
</reference>
<dbReference type="AlphaFoldDB" id="A0A7S3B1N0"/>
<gene>
    <name evidence="2" type="ORF">HERI1096_LOCUS22864</name>
</gene>
<name>A0A7S3B1N0_9EUKA</name>
<dbReference type="Gene3D" id="1.10.1200.10">
    <property type="entry name" value="ACP-like"/>
    <property type="match status" value="1"/>
</dbReference>
<organism evidence="2">
    <name type="scientific">Haptolina ericina</name>
    <dbReference type="NCBI Taxonomy" id="156174"/>
    <lineage>
        <taxon>Eukaryota</taxon>
        <taxon>Haptista</taxon>
        <taxon>Haptophyta</taxon>
        <taxon>Prymnesiophyceae</taxon>
        <taxon>Prymnesiales</taxon>
        <taxon>Prymnesiaceae</taxon>
        <taxon>Haptolina</taxon>
    </lineage>
</organism>
<dbReference type="Pfam" id="PF00550">
    <property type="entry name" value="PP-binding"/>
    <property type="match status" value="1"/>
</dbReference>
<evidence type="ECO:0000259" key="1">
    <source>
        <dbReference type="PROSITE" id="PS50075"/>
    </source>
</evidence>
<dbReference type="InterPro" id="IPR009081">
    <property type="entry name" value="PP-bd_ACP"/>
</dbReference>
<dbReference type="EMBL" id="HBHX01041195">
    <property type="protein sequence ID" value="CAE0122163.1"/>
    <property type="molecule type" value="Transcribed_RNA"/>
</dbReference>
<dbReference type="InterPro" id="IPR036736">
    <property type="entry name" value="ACP-like_sf"/>
</dbReference>
<proteinExistence type="predicted"/>
<sequence length="131" mass="14221">MQPWGSAAILTQTSSPNHMDPMSAQVKFQDEEATRVVLEVLSEKTGFDAEMLELDMSISGELGLDSFKRHELLTEIQERIGVEVQDVTVLAQTQTIGEVVGVLVKEVGGIQGAMASHGSWNDVRRAAGHES</sequence>
<accession>A0A7S3B1N0</accession>
<evidence type="ECO:0000313" key="2">
    <source>
        <dbReference type="EMBL" id="CAE0122163.1"/>
    </source>
</evidence>
<dbReference type="PROSITE" id="PS50075">
    <property type="entry name" value="CARRIER"/>
    <property type="match status" value="1"/>
</dbReference>
<protein>
    <recommendedName>
        <fullName evidence="1">Carrier domain-containing protein</fullName>
    </recommendedName>
</protein>
<dbReference type="SUPFAM" id="SSF47336">
    <property type="entry name" value="ACP-like"/>
    <property type="match status" value="1"/>
</dbReference>
<feature type="domain" description="Carrier" evidence="1">
    <location>
        <begin position="31"/>
        <end position="107"/>
    </location>
</feature>